<dbReference type="InterPro" id="IPR014710">
    <property type="entry name" value="RmlC-like_jellyroll"/>
</dbReference>
<feature type="transmembrane region" description="Helical" evidence="14">
    <location>
        <begin position="38"/>
        <end position="60"/>
    </location>
</feature>
<feature type="compositionally biased region" description="Low complexity" evidence="15">
    <location>
        <begin position="358"/>
        <end position="381"/>
    </location>
</feature>
<feature type="region of interest" description="Disordered" evidence="15">
    <location>
        <begin position="254"/>
        <end position="275"/>
    </location>
</feature>
<dbReference type="SUPFAM" id="SSF51206">
    <property type="entry name" value="cAMP-binding domain-like"/>
    <property type="match status" value="3"/>
</dbReference>
<dbReference type="GO" id="GO:0004622">
    <property type="term" value="F:phosphatidylcholine lysophospholipase activity"/>
    <property type="evidence" value="ECO:0007669"/>
    <property type="project" value="UniProtKB-EC"/>
</dbReference>
<evidence type="ECO:0000256" key="4">
    <source>
        <dbReference type="ARBA" id="ARBA00018317"/>
    </source>
</evidence>
<keyword evidence="8 14" id="KW-0256">Endoplasmic reticulum</keyword>
<dbReference type="InterPro" id="IPR001423">
    <property type="entry name" value="LysoPLipase_patatin_CS"/>
</dbReference>
<dbReference type="PROSITE" id="PS01237">
    <property type="entry name" value="UPF0028"/>
    <property type="match status" value="1"/>
</dbReference>
<keyword evidence="11 13" id="KW-0443">Lipid metabolism</keyword>
<name>A0A1E4SU18_9ASCO</name>
<dbReference type="GO" id="GO:0046470">
    <property type="term" value="P:phosphatidylcholine metabolic process"/>
    <property type="evidence" value="ECO:0007669"/>
    <property type="project" value="InterPro"/>
</dbReference>
<evidence type="ECO:0000256" key="5">
    <source>
        <dbReference type="ARBA" id="ARBA00022692"/>
    </source>
</evidence>
<evidence type="ECO:0000256" key="3">
    <source>
        <dbReference type="ARBA" id="ARBA00013274"/>
    </source>
</evidence>
<feature type="active site" description="Nucleophile" evidence="13">
    <location>
        <position position="1111"/>
    </location>
</feature>
<feature type="transmembrane region" description="Helical" evidence="14">
    <location>
        <begin position="100"/>
        <end position="120"/>
    </location>
</feature>
<evidence type="ECO:0000313" key="19">
    <source>
        <dbReference type="Proteomes" id="UP000094801"/>
    </source>
</evidence>
<dbReference type="PANTHER" id="PTHR14226">
    <property type="entry name" value="NEUROPATHY TARGET ESTERASE/SWISS CHEESE D.MELANOGASTER"/>
    <property type="match status" value="1"/>
</dbReference>
<dbReference type="GO" id="GO:0016042">
    <property type="term" value="P:lipid catabolic process"/>
    <property type="evidence" value="ECO:0007669"/>
    <property type="project" value="UniProtKB-UniRule"/>
</dbReference>
<dbReference type="CDD" id="cd00038">
    <property type="entry name" value="CAP_ED"/>
    <property type="match status" value="2"/>
</dbReference>
<evidence type="ECO:0000256" key="13">
    <source>
        <dbReference type="PROSITE-ProRule" id="PRU01161"/>
    </source>
</evidence>
<gene>
    <name evidence="18" type="ORF">CANARDRAFT_209580</name>
</gene>
<dbReference type="FunFam" id="3.40.1090.10:FF:000007">
    <property type="entry name" value="Lysophospholipase NTE1"/>
    <property type="match status" value="1"/>
</dbReference>
<dbReference type="InterPro" id="IPR050301">
    <property type="entry name" value="NTE"/>
</dbReference>
<dbReference type="InterPro" id="IPR018490">
    <property type="entry name" value="cNMP-bd_dom_sf"/>
</dbReference>
<dbReference type="GO" id="GO:0005789">
    <property type="term" value="C:endoplasmic reticulum membrane"/>
    <property type="evidence" value="ECO:0007669"/>
    <property type="project" value="UniProtKB-SubCell"/>
</dbReference>
<dbReference type="InterPro" id="IPR002641">
    <property type="entry name" value="PNPLA_dom"/>
</dbReference>
<feature type="domain" description="PNPLA" evidence="17">
    <location>
        <begin position="1078"/>
        <end position="1242"/>
    </location>
</feature>
<feature type="domain" description="Cyclic nucleotide-binding" evidence="16">
    <location>
        <begin position="548"/>
        <end position="643"/>
    </location>
</feature>
<dbReference type="Pfam" id="PF00027">
    <property type="entry name" value="cNMP_binding"/>
    <property type="match status" value="2"/>
</dbReference>
<dbReference type="InterPro" id="IPR056556">
    <property type="entry name" value="NTE1_P-loop_dom"/>
</dbReference>
<evidence type="ECO:0000313" key="18">
    <source>
        <dbReference type="EMBL" id="ODV82988.1"/>
    </source>
</evidence>
<comment type="subcellular location">
    <subcellularLocation>
        <location evidence="1 14">Endoplasmic reticulum membrane</location>
    </subcellularLocation>
</comment>
<evidence type="ECO:0000256" key="11">
    <source>
        <dbReference type="ARBA" id="ARBA00023098"/>
    </source>
</evidence>
<feature type="compositionally biased region" description="Acidic residues" evidence="15">
    <location>
        <begin position="254"/>
        <end position="263"/>
    </location>
</feature>
<keyword evidence="19" id="KW-1185">Reference proteome</keyword>
<evidence type="ECO:0000256" key="15">
    <source>
        <dbReference type="SAM" id="MobiDB-lite"/>
    </source>
</evidence>
<feature type="region of interest" description="Disordered" evidence="15">
    <location>
        <begin position="358"/>
        <end position="389"/>
    </location>
</feature>
<feature type="compositionally biased region" description="Basic and acidic residues" evidence="15">
    <location>
        <begin position="415"/>
        <end position="431"/>
    </location>
</feature>
<dbReference type="OrthoDB" id="421051at2759"/>
<dbReference type="Gene3D" id="2.60.120.10">
    <property type="entry name" value="Jelly Rolls"/>
    <property type="match status" value="3"/>
</dbReference>
<dbReference type="STRING" id="983967.A0A1E4SU18"/>
<comment type="function">
    <text evidence="14">Intracellular phospholipase B that catalyzes the double deacylation of phosphatidylcholine (PC) to glycerophosphocholine (GroPCho). Plays an important role in membrane lipid homeostasis.</text>
</comment>
<dbReference type="PANTHER" id="PTHR14226:SF29">
    <property type="entry name" value="NEUROPATHY TARGET ESTERASE SWS"/>
    <property type="match status" value="1"/>
</dbReference>
<feature type="transmembrane region" description="Helical" evidence="14">
    <location>
        <begin position="7"/>
        <end position="32"/>
    </location>
</feature>
<dbReference type="InterPro" id="IPR000595">
    <property type="entry name" value="cNMP-bd_dom"/>
</dbReference>
<dbReference type="Proteomes" id="UP000094801">
    <property type="component" value="Unassembled WGS sequence"/>
</dbReference>
<evidence type="ECO:0000256" key="14">
    <source>
        <dbReference type="RuleBase" id="RU362043"/>
    </source>
</evidence>
<evidence type="ECO:0000256" key="12">
    <source>
        <dbReference type="ARBA" id="ARBA00023136"/>
    </source>
</evidence>
<feature type="domain" description="Cyclic nucleotide-binding" evidence="16">
    <location>
        <begin position="670"/>
        <end position="793"/>
    </location>
</feature>
<evidence type="ECO:0000256" key="2">
    <source>
        <dbReference type="ARBA" id="ARBA00006636"/>
    </source>
</evidence>
<evidence type="ECO:0000256" key="7">
    <source>
        <dbReference type="ARBA" id="ARBA00022801"/>
    </source>
</evidence>
<dbReference type="SMART" id="SM00100">
    <property type="entry name" value="cNMP"/>
    <property type="match status" value="1"/>
</dbReference>
<dbReference type="PROSITE" id="PS51635">
    <property type="entry name" value="PNPLA"/>
    <property type="match status" value="1"/>
</dbReference>
<keyword evidence="6" id="KW-0677">Repeat</keyword>
<proteinExistence type="inferred from homology"/>
<feature type="short sequence motif" description="GXSXG" evidence="13">
    <location>
        <begin position="1109"/>
        <end position="1113"/>
    </location>
</feature>
<feature type="region of interest" description="Disordered" evidence="15">
    <location>
        <begin position="407"/>
        <end position="431"/>
    </location>
</feature>
<sequence length="1380" mass="156654">MTSSTSISIIVTFFNLIGYILYYVPTFIYSILSYTFEIKLSFSTLLIIFFIVITTTYSYIRYKYLTIYSRLPEESKRQEPLIDTFLDTSNQNGRNRSSNFFFYEFLSSIKIFGFLESIVFNELTKSMQTKKLDPGEILFLDEEIGFSICIEGEIEVYCKTGNLSNDQQVTTVFANDNSKETIIIDNIRYQLLNKIKSGSPLSSYISILNLLTTSCEAKNEELGQTKRRSLSSLNNLPLPTDNFQLDSIIDESLDSENEDEDGDNPDKRDYKPPSLIAIPKGHCTISIIPKEAFHRVALKYPKATSHIIQMILTKLYRVTFQTAHDYLGLTVDIMKTELNLNEFKSNKFPHDVLLQQFKKNSSSQQQQQQQQKSENQSNNTNGSSIPRNRSAPTLAEMSIQRPIHQFNNDVEEGNNEEHKSTSHSDEKLRSKNILDDDNESLRLLLAESICEKLGIDQNTIILPKSARKLINNPSVLNSPMISGLGVLKNDNGNLSMSKTKTRTFSTSSQRSTNIKHLRNNSFDESTTTTLLSGNTNGFADFESIKSSIAKEIKIVLLNQGSTIISANEETPGLYYLIDGKLNCSYLKPDNEDESTGEFLYSISPGGIVGYLGTLVGSKSFVDVKCEKESYCAFLSREFFDLLIDKYPYLQLSTAKKLMSLLDMRLLLADYSTEWVHCSAGHPLYTQGDPANGIYIVLNGRFRSIYNPNETNSNSNSNSNLKSNDTNASSKIIGEHGQGESLGEVEVLTKTKRLSTVVAIRDSELARIPRTLFEMIALSNPSIMVKVSRIVAKRVYNRMDNDFINYRIPTIAPSIKDEPLIQSAYNYRTITILPITYGLPVWEFGEKLAIAFEKIGKNVKILNQTSALDRLGKHAFDRLAKLKQNGYFSELEDKYDIVCYIADTPVNSNWTKTCIQQGDCVLLLADSMTSPDIGEYERMLVKSKNAARIELILIHPERTVEPGLTNKWLKNRIWVHSHHHLQMQIHRNKSNLVRHHQEGDNFLFLKTNTLLFKNKLIFETKEKLKNKMELLINNNELFSNVLKQTKESFMSKKYYQPMQEHKDDFMRLARILTGQAIGLVLGGGGARGLSHVGIIKSLESHGIAIDLIGGTSIGAFIGAIYAREYDLVPVYARSKNFSIRMGSIWRSLMDLTIPLTSYLTGHEFNRSIWKVFGDSRIEDFWIKYYANSTNITESLMEIHTSGYAWRYIRASMSLATMFPPLTDNGNMLLDGGYIDNLTVQEMKRRGAKVIIAIDVGSDDDRTLMDYGDSLSGFWVLLNKFNPFSKKPNVPSMTDIQMRLAYVASVNALEKAKATEGCYYMRPPIEGYGTLDFSKFDEIYQVGCNYSDDYFKKLEKNGDLPFLKNKRKEVHRVSGLRRRNSV</sequence>
<dbReference type="EC" id="3.1.1.5" evidence="3 14"/>
<feature type="compositionally biased region" description="Low complexity" evidence="15">
    <location>
        <begin position="707"/>
        <end position="726"/>
    </location>
</feature>
<dbReference type="Pfam" id="PF01734">
    <property type="entry name" value="Patatin"/>
    <property type="match status" value="1"/>
</dbReference>
<evidence type="ECO:0000256" key="10">
    <source>
        <dbReference type="ARBA" id="ARBA00022989"/>
    </source>
</evidence>
<dbReference type="PROSITE" id="PS50042">
    <property type="entry name" value="CNMP_BINDING_3"/>
    <property type="match status" value="2"/>
</dbReference>
<comment type="similarity">
    <text evidence="2 14">Belongs to the NTE family.</text>
</comment>
<keyword evidence="12 14" id="KW-0472">Membrane</keyword>
<evidence type="ECO:0000259" key="17">
    <source>
        <dbReference type="PROSITE" id="PS51635"/>
    </source>
</evidence>
<organism evidence="18 19">
    <name type="scientific">[Candida] arabinofermentans NRRL YB-2248</name>
    <dbReference type="NCBI Taxonomy" id="983967"/>
    <lineage>
        <taxon>Eukaryota</taxon>
        <taxon>Fungi</taxon>
        <taxon>Dikarya</taxon>
        <taxon>Ascomycota</taxon>
        <taxon>Saccharomycotina</taxon>
        <taxon>Pichiomycetes</taxon>
        <taxon>Pichiales</taxon>
        <taxon>Pichiaceae</taxon>
        <taxon>Ogataea</taxon>
        <taxon>Ogataea/Candida clade</taxon>
    </lineage>
</organism>
<comment type="catalytic activity">
    <reaction evidence="14">
        <text>a 1-acyl-sn-glycero-3-phosphocholine + H2O = sn-glycerol 3-phosphocholine + a fatty acid + H(+)</text>
        <dbReference type="Rhea" id="RHEA:15177"/>
        <dbReference type="ChEBI" id="CHEBI:15377"/>
        <dbReference type="ChEBI" id="CHEBI:15378"/>
        <dbReference type="ChEBI" id="CHEBI:16870"/>
        <dbReference type="ChEBI" id="CHEBI:28868"/>
        <dbReference type="ChEBI" id="CHEBI:58168"/>
        <dbReference type="EC" id="3.1.1.5"/>
    </reaction>
</comment>
<dbReference type="Gene3D" id="3.40.1090.10">
    <property type="entry name" value="Cytosolic phospholipase A2 catalytic domain"/>
    <property type="match status" value="1"/>
</dbReference>
<reference evidence="19" key="1">
    <citation type="submission" date="2016-04" db="EMBL/GenBank/DDBJ databases">
        <title>Comparative genomics of biotechnologically important yeasts.</title>
        <authorList>
            <consortium name="DOE Joint Genome Institute"/>
            <person name="Riley R."/>
            <person name="Haridas S."/>
            <person name="Wolfe K.H."/>
            <person name="Lopes M.R."/>
            <person name="Hittinger C.T."/>
            <person name="Goker M."/>
            <person name="Salamov A."/>
            <person name="Wisecaver J."/>
            <person name="Long T.M."/>
            <person name="Aerts A.L."/>
            <person name="Barry K."/>
            <person name="Choi C."/>
            <person name="Clum A."/>
            <person name="Coughlan A.Y."/>
            <person name="Deshpande S."/>
            <person name="Douglass A.P."/>
            <person name="Hanson S.J."/>
            <person name="Klenk H.-P."/>
            <person name="Labutti K."/>
            <person name="Lapidus A."/>
            <person name="Lindquist E."/>
            <person name="Lipzen A."/>
            <person name="Meier-Kolthoff J.P."/>
            <person name="Ohm R.A."/>
            <person name="Otillar R.P."/>
            <person name="Pangilinan J."/>
            <person name="Peng Y."/>
            <person name="Rokas A."/>
            <person name="Rosa C.A."/>
            <person name="Scheuner C."/>
            <person name="Sibirny A.A."/>
            <person name="Slot J.C."/>
            <person name="Stielow J.B."/>
            <person name="Sun H."/>
            <person name="Kurtzman C.P."/>
            <person name="Blackwell M."/>
            <person name="Grigoriev I.V."/>
            <person name="Jeffries T.W."/>
        </authorList>
    </citation>
    <scope>NUCLEOTIDE SEQUENCE [LARGE SCALE GENOMIC DNA]</scope>
    <source>
        <strain evidence="19">NRRL YB-2248</strain>
    </source>
</reference>
<dbReference type="InterPro" id="IPR016035">
    <property type="entry name" value="Acyl_Trfase/lysoPLipase"/>
</dbReference>
<evidence type="ECO:0000256" key="6">
    <source>
        <dbReference type="ARBA" id="ARBA00022737"/>
    </source>
</evidence>
<evidence type="ECO:0000259" key="16">
    <source>
        <dbReference type="PROSITE" id="PS50042"/>
    </source>
</evidence>
<feature type="short sequence motif" description="DGA/G" evidence="13">
    <location>
        <begin position="1229"/>
        <end position="1231"/>
    </location>
</feature>
<protein>
    <recommendedName>
        <fullName evidence="4 14">Lysophospholipase NTE1</fullName>
        <ecNumber evidence="3 14">3.1.1.5</ecNumber>
    </recommendedName>
    <alternativeName>
        <fullName evidence="14">Intracellular phospholipase B</fullName>
    </alternativeName>
</protein>
<evidence type="ECO:0000256" key="8">
    <source>
        <dbReference type="ARBA" id="ARBA00022824"/>
    </source>
</evidence>
<dbReference type="SUPFAM" id="SSF52151">
    <property type="entry name" value="FabD/lysophospholipase-like"/>
    <property type="match status" value="1"/>
</dbReference>
<keyword evidence="10 14" id="KW-1133">Transmembrane helix</keyword>
<keyword evidence="9 13" id="KW-0442">Lipid degradation</keyword>
<dbReference type="Pfam" id="PF24179">
    <property type="entry name" value="NTE_Ploop"/>
    <property type="match status" value="1"/>
</dbReference>
<evidence type="ECO:0000256" key="1">
    <source>
        <dbReference type="ARBA" id="ARBA00004586"/>
    </source>
</evidence>
<feature type="active site" description="Proton acceptor" evidence="13">
    <location>
        <position position="1229"/>
    </location>
</feature>
<keyword evidence="7 13" id="KW-0378">Hydrolase</keyword>
<keyword evidence="5 14" id="KW-0812">Transmembrane</keyword>
<dbReference type="EMBL" id="KV453870">
    <property type="protein sequence ID" value="ODV82988.1"/>
    <property type="molecule type" value="Genomic_DNA"/>
</dbReference>
<feature type="region of interest" description="Disordered" evidence="15">
    <location>
        <begin position="707"/>
        <end position="734"/>
    </location>
</feature>
<accession>A0A1E4SU18</accession>
<feature type="short sequence motif" description="GXGXXG" evidence="13">
    <location>
        <begin position="1082"/>
        <end position="1087"/>
    </location>
</feature>
<evidence type="ECO:0000256" key="9">
    <source>
        <dbReference type="ARBA" id="ARBA00022963"/>
    </source>
</evidence>